<dbReference type="SUPFAM" id="SSF63748">
    <property type="entry name" value="Tudor/PWWP/MBT"/>
    <property type="match status" value="1"/>
</dbReference>
<evidence type="ECO:0000313" key="4">
    <source>
        <dbReference type="Proteomes" id="UP000481153"/>
    </source>
</evidence>
<name>A0A6G0XVF9_9STRA</name>
<proteinExistence type="predicted"/>
<feature type="domain" description="PWWP" evidence="2">
    <location>
        <begin position="394"/>
        <end position="458"/>
    </location>
</feature>
<feature type="compositionally biased region" description="Acidic residues" evidence="1">
    <location>
        <begin position="248"/>
        <end position="257"/>
    </location>
</feature>
<comment type="caution">
    <text evidence="3">The sequence shown here is derived from an EMBL/GenBank/DDBJ whole genome shotgun (WGS) entry which is preliminary data.</text>
</comment>
<organism evidence="3 4">
    <name type="scientific">Aphanomyces euteiches</name>
    <dbReference type="NCBI Taxonomy" id="100861"/>
    <lineage>
        <taxon>Eukaryota</taxon>
        <taxon>Sar</taxon>
        <taxon>Stramenopiles</taxon>
        <taxon>Oomycota</taxon>
        <taxon>Saprolegniomycetes</taxon>
        <taxon>Saprolegniales</taxon>
        <taxon>Verrucalvaceae</taxon>
        <taxon>Aphanomyces</taxon>
    </lineage>
</organism>
<dbReference type="PROSITE" id="PS50812">
    <property type="entry name" value="PWWP"/>
    <property type="match status" value="1"/>
</dbReference>
<dbReference type="InterPro" id="IPR000313">
    <property type="entry name" value="PWWP_dom"/>
</dbReference>
<evidence type="ECO:0000313" key="3">
    <source>
        <dbReference type="EMBL" id="KAF0744544.1"/>
    </source>
</evidence>
<dbReference type="VEuPathDB" id="FungiDB:AeMF1_009241"/>
<dbReference type="Gene3D" id="2.30.30.140">
    <property type="match status" value="1"/>
</dbReference>
<feature type="region of interest" description="Disordered" evidence="1">
    <location>
        <begin position="240"/>
        <end position="281"/>
    </location>
</feature>
<protein>
    <recommendedName>
        <fullName evidence="2">PWWP domain-containing protein</fullName>
    </recommendedName>
</protein>
<dbReference type="EMBL" id="VJMJ01000009">
    <property type="protein sequence ID" value="KAF0744544.1"/>
    <property type="molecule type" value="Genomic_DNA"/>
</dbReference>
<gene>
    <name evidence="3" type="ORF">Ae201684_001018</name>
</gene>
<dbReference type="AlphaFoldDB" id="A0A6G0XVF9"/>
<reference evidence="3 4" key="1">
    <citation type="submission" date="2019-07" db="EMBL/GenBank/DDBJ databases">
        <title>Genomics analysis of Aphanomyces spp. identifies a new class of oomycete effector associated with host adaptation.</title>
        <authorList>
            <person name="Gaulin E."/>
        </authorList>
    </citation>
    <scope>NUCLEOTIDE SEQUENCE [LARGE SCALE GENOMIC DNA]</scope>
    <source>
        <strain evidence="3 4">ATCC 201684</strain>
    </source>
</reference>
<keyword evidence="4" id="KW-1185">Reference proteome</keyword>
<sequence length="515" mass="58937">MRPDHLHYLGKSHTNALERAYSNVKYALVYYLGLYVFGAVEADTLEPWLFPDQNTYSNPTCTSDEIRKVFDKAIDDAQSFLATGMLPHLLPSDLDKILEPPPKSLETPVGSLIWLLAEPHGWLPGYIFEPTHLQTKRGVTNKHLKSMLKQVKGKPEKYYVIYTFAIHRLTIYNRAKARTEPWECPEHELFVHGFPPERKNPLLPTALKEVQAFIKAKHNQKTLTLEQDFRIKLSWKRNSLSSATPSEVDPETEEESEGYSSDEIASAETSGMNKPDGNGKDRLKETKLTMGVTSTGSLNQPTDHDVIVIDDSSDEEYGETQVKIATVDVNVKVKGDTNTSSIKLESNQSSHEGQPKKRKTICPPCGLELREERKKKTNKEQYEESLEPKVNMFPNGVAWGNMKGSIWWPVYICNRTKWWRATVQQDDKTRTFGIYCFGSHKMKRRQFSMASLKPWRSPDAKQIFEGTLEAIGHKSFDKVSMFEDAQEEAENFFSEFNQIQDYLGLDDELRKLNDD</sequence>
<feature type="compositionally biased region" description="Polar residues" evidence="1">
    <location>
        <begin position="340"/>
        <end position="352"/>
    </location>
</feature>
<accession>A0A6G0XVF9</accession>
<feature type="region of interest" description="Disordered" evidence="1">
    <location>
        <begin position="340"/>
        <end position="361"/>
    </location>
</feature>
<evidence type="ECO:0000259" key="2">
    <source>
        <dbReference type="PROSITE" id="PS50812"/>
    </source>
</evidence>
<dbReference type="Proteomes" id="UP000481153">
    <property type="component" value="Unassembled WGS sequence"/>
</dbReference>
<evidence type="ECO:0000256" key="1">
    <source>
        <dbReference type="SAM" id="MobiDB-lite"/>
    </source>
</evidence>
<dbReference type="CDD" id="cd05162">
    <property type="entry name" value="PWWP"/>
    <property type="match status" value="1"/>
</dbReference>